<comment type="caution">
    <text evidence="2">The sequence shown here is derived from an EMBL/GenBank/DDBJ whole genome shotgun (WGS) entry which is preliminary data.</text>
</comment>
<feature type="region of interest" description="Disordered" evidence="1">
    <location>
        <begin position="1"/>
        <end position="20"/>
    </location>
</feature>
<proteinExistence type="predicted"/>
<keyword evidence="3" id="KW-1185">Reference proteome</keyword>
<dbReference type="EMBL" id="JABFTP020000124">
    <property type="protein sequence ID" value="KAL3279196.1"/>
    <property type="molecule type" value="Genomic_DNA"/>
</dbReference>
<gene>
    <name evidence="2" type="ORF">HHI36_016709</name>
</gene>
<dbReference type="AlphaFoldDB" id="A0ABD2NKB2"/>
<dbReference type="Proteomes" id="UP001516400">
    <property type="component" value="Unassembled WGS sequence"/>
</dbReference>
<name>A0ABD2NKB2_9CUCU</name>
<protein>
    <submittedName>
        <fullName evidence="2">Uncharacterized protein</fullName>
    </submittedName>
</protein>
<sequence>MAFTESSTTIDIENCDKSENGNEYVYNENQMNYGENIIMIGSNEYSASDGIRNCDDDESG</sequence>
<accession>A0ABD2NKB2</accession>
<organism evidence="2 3">
    <name type="scientific">Cryptolaemus montrouzieri</name>
    <dbReference type="NCBI Taxonomy" id="559131"/>
    <lineage>
        <taxon>Eukaryota</taxon>
        <taxon>Metazoa</taxon>
        <taxon>Ecdysozoa</taxon>
        <taxon>Arthropoda</taxon>
        <taxon>Hexapoda</taxon>
        <taxon>Insecta</taxon>
        <taxon>Pterygota</taxon>
        <taxon>Neoptera</taxon>
        <taxon>Endopterygota</taxon>
        <taxon>Coleoptera</taxon>
        <taxon>Polyphaga</taxon>
        <taxon>Cucujiformia</taxon>
        <taxon>Coccinelloidea</taxon>
        <taxon>Coccinellidae</taxon>
        <taxon>Scymninae</taxon>
        <taxon>Scymnini</taxon>
        <taxon>Cryptolaemus</taxon>
    </lineage>
</organism>
<feature type="compositionally biased region" description="Polar residues" evidence="1">
    <location>
        <begin position="1"/>
        <end position="11"/>
    </location>
</feature>
<feature type="non-terminal residue" evidence="2">
    <location>
        <position position="60"/>
    </location>
</feature>
<evidence type="ECO:0000313" key="2">
    <source>
        <dbReference type="EMBL" id="KAL3279196.1"/>
    </source>
</evidence>
<evidence type="ECO:0000256" key="1">
    <source>
        <dbReference type="SAM" id="MobiDB-lite"/>
    </source>
</evidence>
<reference evidence="2 3" key="1">
    <citation type="journal article" date="2021" name="BMC Biol.">
        <title>Horizontally acquired antibacterial genes associated with adaptive radiation of ladybird beetles.</title>
        <authorList>
            <person name="Li H.S."/>
            <person name="Tang X.F."/>
            <person name="Huang Y.H."/>
            <person name="Xu Z.Y."/>
            <person name="Chen M.L."/>
            <person name="Du X.Y."/>
            <person name="Qiu B.Y."/>
            <person name="Chen P.T."/>
            <person name="Zhang W."/>
            <person name="Slipinski A."/>
            <person name="Escalona H.E."/>
            <person name="Waterhouse R.M."/>
            <person name="Zwick A."/>
            <person name="Pang H."/>
        </authorList>
    </citation>
    <scope>NUCLEOTIDE SEQUENCE [LARGE SCALE GENOMIC DNA]</scope>
    <source>
        <strain evidence="2">SYSU2018</strain>
    </source>
</reference>
<evidence type="ECO:0000313" key="3">
    <source>
        <dbReference type="Proteomes" id="UP001516400"/>
    </source>
</evidence>